<feature type="region of interest" description="Disordered" evidence="1">
    <location>
        <begin position="282"/>
        <end position="307"/>
    </location>
</feature>
<proteinExistence type="predicted"/>
<dbReference type="AlphaFoldDB" id="A0A9P9JGK4"/>
<accession>A0A9P9JGK4</accession>
<dbReference type="Proteomes" id="UP000738349">
    <property type="component" value="Unassembled WGS sequence"/>
</dbReference>
<feature type="transmembrane region" description="Helical" evidence="2">
    <location>
        <begin position="308"/>
        <end position="329"/>
    </location>
</feature>
<reference evidence="4" key="1">
    <citation type="journal article" date="2021" name="Nat. Commun.">
        <title>Genetic determinants of endophytism in the Arabidopsis root mycobiome.</title>
        <authorList>
            <person name="Mesny F."/>
            <person name="Miyauchi S."/>
            <person name="Thiergart T."/>
            <person name="Pickel B."/>
            <person name="Atanasova L."/>
            <person name="Karlsson M."/>
            <person name="Huettel B."/>
            <person name="Barry K.W."/>
            <person name="Haridas S."/>
            <person name="Chen C."/>
            <person name="Bauer D."/>
            <person name="Andreopoulos W."/>
            <person name="Pangilinan J."/>
            <person name="LaButti K."/>
            <person name="Riley R."/>
            <person name="Lipzen A."/>
            <person name="Clum A."/>
            <person name="Drula E."/>
            <person name="Henrissat B."/>
            <person name="Kohler A."/>
            <person name="Grigoriev I.V."/>
            <person name="Martin F.M."/>
            <person name="Hacquard S."/>
        </authorList>
    </citation>
    <scope>NUCLEOTIDE SEQUENCE</scope>
    <source>
        <strain evidence="4">MPI-CAGE-AT-0147</strain>
    </source>
</reference>
<evidence type="ECO:0000256" key="2">
    <source>
        <dbReference type="SAM" id="Phobius"/>
    </source>
</evidence>
<evidence type="ECO:0000313" key="4">
    <source>
        <dbReference type="EMBL" id="KAH7166431.1"/>
    </source>
</evidence>
<keyword evidence="2" id="KW-0812">Transmembrane</keyword>
<evidence type="ECO:0000313" key="5">
    <source>
        <dbReference type="Proteomes" id="UP000738349"/>
    </source>
</evidence>
<feature type="chain" id="PRO_5040403940" evidence="3">
    <location>
        <begin position="23"/>
        <end position="330"/>
    </location>
</feature>
<evidence type="ECO:0000256" key="1">
    <source>
        <dbReference type="SAM" id="MobiDB-lite"/>
    </source>
</evidence>
<dbReference type="EMBL" id="JAGMUV010000003">
    <property type="protein sequence ID" value="KAH7166431.1"/>
    <property type="molecule type" value="Genomic_DNA"/>
</dbReference>
<protein>
    <submittedName>
        <fullName evidence="4">Uncharacterized protein</fullName>
    </submittedName>
</protein>
<keyword evidence="5" id="KW-1185">Reference proteome</keyword>
<feature type="signal peptide" evidence="3">
    <location>
        <begin position="1"/>
        <end position="22"/>
    </location>
</feature>
<gene>
    <name evidence="4" type="ORF">EDB81DRAFT_878780</name>
</gene>
<name>A0A9P9JGK4_9HYPO</name>
<keyword evidence="2" id="KW-0472">Membrane</keyword>
<dbReference type="OrthoDB" id="4154404at2759"/>
<evidence type="ECO:0000256" key="3">
    <source>
        <dbReference type="SAM" id="SignalP"/>
    </source>
</evidence>
<sequence length="330" mass="34796">MAHMNPLRGAATLFFTLTTIQGISNAQSFDDTIVGCSVVGCPASETNSTANDCRVVDKNFTVIGMSRIPVNASSELSGLTWVQGVTAEDSEDERLFEKTFYLGTPSDLDIGDVGACALFFTKTNSVAFNGTNDAESQGTCQEAMTESCVSALTARAKDINYDELTIDEACSKLKGEFEDNLDSACKPFAGSNSWSGLSVKALSGSSENPITTKKNGSSNCWPILPKSDNLSIVASFETNGNTTAESTNQNFFEITPILTVFFPRNGTLISKVDSQMSCMKSLGESVESEKTKDEGGEDAEQDGGEGGAMAIGADVGIMLGAGLLGLLFLL</sequence>
<keyword evidence="3" id="KW-0732">Signal</keyword>
<organism evidence="4 5">
    <name type="scientific">Dactylonectria macrodidyma</name>
    <dbReference type="NCBI Taxonomy" id="307937"/>
    <lineage>
        <taxon>Eukaryota</taxon>
        <taxon>Fungi</taxon>
        <taxon>Dikarya</taxon>
        <taxon>Ascomycota</taxon>
        <taxon>Pezizomycotina</taxon>
        <taxon>Sordariomycetes</taxon>
        <taxon>Hypocreomycetidae</taxon>
        <taxon>Hypocreales</taxon>
        <taxon>Nectriaceae</taxon>
        <taxon>Dactylonectria</taxon>
    </lineage>
</organism>
<keyword evidence="2" id="KW-1133">Transmembrane helix</keyword>
<comment type="caution">
    <text evidence="4">The sequence shown here is derived from an EMBL/GenBank/DDBJ whole genome shotgun (WGS) entry which is preliminary data.</text>
</comment>